<dbReference type="InterPro" id="IPR029058">
    <property type="entry name" value="AB_hydrolase_fold"/>
</dbReference>
<accession>A0A6A6C215</accession>
<reference evidence="3" key="1">
    <citation type="journal article" date="2020" name="Stud. Mycol.">
        <title>101 Dothideomycetes genomes: a test case for predicting lifestyles and emergence of pathogens.</title>
        <authorList>
            <person name="Haridas S."/>
            <person name="Albert R."/>
            <person name="Binder M."/>
            <person name="Bloem J."/>
            <person name="Labutti K."/>
            <person name="Salamov A."/>
            <person name="Andreopoulos B."/>
            <person name="Baker S."/>
            <person name="Barry K."/>
            <person name="Bills G."/>
            <person name="Bluhm B."/>
            <person name="Cannon C."/>
            <person name="Castanera R."/>
            <person name="Culley D."/>
            <person name="Daum C."/>
            <person name="Ezra D."/>
            <person name="Gonzalez J."/>
            <person name="Henrissat B."/>
            <person name="Kuo A."/>
            <person name="Liang C."/>
            <person name="Lipzen A."/>
            <person name="Lutzoni F."/>
            <person name="Magnuson J."/>
            <person name="Mondo S."/>
            <person name="Nolan M."/>
            <person name="Ohm R."/>
            <person name="Pangilinan J."/>
            <person name="Park H.-J."/>
            <person name="Ramirez L."/>
            <person name="Alfaro M."/>
            <person name="Sun H."/>
            <person name="Tritt A."/>
            <person name="Yoshinaga Y."/>
            <person name="Zwiers L.-H."/>
            <person name="Turgeon B."/>
            <person name="Goodwin S."/>
            <person name="Spatafora J."/>
            <person name="Crous P."/>
            <person name="Grigoriev I."/>
        </authorList>
    </citation>
    <scope>NUCLEOTIDE SEQUENCE</scope>
    <source>
        <strain evidence="3">ATCC 36951</strain>
    </source>
</reference>
<dbReference type="SUPFAM" id="SSF53474">
    <property type="entry name" value="alpha/beta-Hydrolases"/>
    <property type="match status" value="1"/>
</dbReference>
<gene>
    <name evidence="3" type="ORF">M409DRAFT_29295</name>
</gene>
<dbReference type="AlphaFoldDB" id="A0A6A6C215"/>
<feature type="domain" description="Alpha/beta hydrolase fold-3" evidence="2">
    <location>
        <begin position="79"/>
        <end position="293"/>
    </location>
</feature>
<protein>
    <recommendedName>
        <fullName evidence="2">Alpha/beta hydrolase fold-3 domain-containing protein</fullName>
    </recommendedName>
</protein>
<dbReference type="EMBL" id="ML993628">
    <property type="protein sequence ID" value="KAF2160210.1"/>
    <property type="molecule type" value="Genomic_DNA"/>
</dbReference>
<sequence>MPGEYAQSWLDWESASGGRQILHGTADQIKGMYDAMVQALFPMMPKFSEKVDVQEGDVEGIKYRIYTPKNETGPFPVAIWTHGGGWMTGDLNSDHLLCGVVAENTKSAVVNVDYRLTPEFKWPTQLEDSLKVYRWAHANASSFHGDPNKFYTIGGSAGGGLALSVANAVLQDPQLKPSLKGIVALVPIAAHWASVPQKYKDKYNAYKDNEKGTPIIDKESMEIFYSHAGADPNDPTAFTILAEENHKNFPPTYFASCEFDPLRDDATIMEIALKEAGVKTKHDYYKGFPHYFWIIPAVPEGQQFVGNLIGGIEWIKSQM</sequence>
<dbReference type="RefSeq" id="XP_033661099.1">
    <property type="nucleotide sequence ID" value="XM_033809400.1"/>
</dbReference>
<name>A0A6A6C215_ZASCE</name>
<dbReference type="Gene3D" id="3.40.50.1820">
    <property type="entry name" value="alpha/beta hydrolase"/>
    <property type="match status" value="1"/>
</dbReference>
<evidence type="ECO:0000256" key="1">
    <source>
        <dbReference type="ARBA" id="ARBA00022801"/>
    </source>
</evidence>
<dbReference type="GeneID" id="54562672"/>
<dbReference type="Proteomes" id="UP000799537">
    <property type="component" value="Unassembled WGS sequence"/>
</dbReference>
<keyword evidence="4" id="KW-1185">Reference proteome</keyword>
<dbReference type="PANTHER" id="PTHR48081">
    <property type="entry name" value="AB HYDROLASE SUPERFAMILY PROTEIN C4A8.06C"/>
    <property type="match status" value="1"/>
</dbReference>
<organism evidence="3 4">
    <name type="scientific">Zasmidium cellare ATCC 36951</name>
    <dbReference type="NCBI Taxonomy" id="1080233"/>
    <lineage>
        <taxon>Eukaryota</taxon>
        <taxon>Fungi</taxon>
        <taxon>Dikarya</taxon>
        <taxon>Ascomycota</taxon>
        <taxon>Pezizomycotina</taxon>
        <taxon>Dothideomycetes</taxon>
        <taxon>Dothideomycetidae</taxon>
        <taxon>Mycosphaerellales</taxon>
        <taxon>Mycosphaerellaceae</taxon>
        <taxon>Zasmidium</taxon>
    </lineage>
</organism>
<dbReference type="GO" id="GO:0016787">
    <property type="term" value="F:hydrolase activity"/>
    <property type="evidence" value="ECO:0007669"/>
    <property type="project" value="UniProtKB-KW"/>
</dbReference>
<evidence type="ECO:0000313" key="3">
    <source>
        <dbReference type="EMBL" id="KAF2160210.1"/>
    </source>
</evidence>
<keyword evidence="1" id="KW-0378">Hydrolase</keyword>
<evidence type="ECO:0000313" key="4">
    <source>
        <dbReference type="Proteomes" id="UP000799537"/>
    </source>
</evidence>
<dbReference type="PANTHER" id="PTHR48081:SF8">
    <property type="entry name" value="ALPHA_BETA HYDROLASE FOLD-3 DOMAIN-CONTAINING PROTEIN-RELATED"/>
    <property type="match status" value="1"/>
</dbReference>
<dbReference type="Pfam" id="PF07859">
    <property type="entry name" value="Abhydrolase_3"/>
    <property type="match status" value="1"/>
</dbReference>
<proteinExistence type="predicted"/>
<dbReference type="InterPro" id="IPR050300">
    <property type="entry name" value="GDXG_lipolytic_enzyme"/>
</dbReference>
<dbReference type="InterPro" id="IPR013094">
    <property type="entry name" value="AB_hydrolase_3"/>
</dbReference>
<dbReference type="OrthoDB" id="408631at2759"/>
<evidence type="ECO:0000259" key="2">
    <source>
        <dbReference type="Pfam" id="PF07859"/>
    </source>
</evidence>